<evidence type="ECO:0000256" key="2">
    <source>
        <dbReference type="ARBA" id="ARBA00001946"/>
    </source>
</evidence>
<feature type="compositionally biased region" description="Basic and acidic residues" evidence="11">
    <location>
        <begin position="653"/>
        <end position="667"/>
    </location>
</feature>
<keyword evidence="10" id="KW-0326">Glycosidase</keyword>
<feature type="signal peptide" evidence="12">
    <location>
        <begin position="1"/>
        <end position="27"/>
    </location>
</feature>
<evidence type="ECO:0000256" key="11">
    <source>
        <dbReference type="SAM" id="MobiDB-lite"/>
    </source>
</evidence>
<dbReference type="Proteomes" id="UP001610334">
    <property type="component" value="Unassembled WGS sequence"/>
</dbReference>
<dbReference type="PANTHER" id="PTHR11742">
    <property type="entry name" value="MANNOSYL-OLIGOSACCHARIDE ALPHA-1,2-MANNOSIDASE-RELATED"/>
    <property type="match status" value="1"/>
</dbReference>
<dbReference type="GO" id="GO:0016787">
    <property type="term" value="F:hydrolase activity"/>
    <property type="evidence" value="ECO:0007669"/>
    <property type="project" value="UniProtKB-KW"/>
</dbReference>
<keyword evidence="7" id="KW-1015">Disulfide bond</keyword>
<feature type="compositionally biased region" description="Polar residues" evidence="11">
    <location>
        <begin position="429"/>
        <end position="442"/>
    </location>
</feature>
<evidence type="ECO:0000256" key="7">
    <source>
        <dbReference type="ARBA" id="ARBA00023157"/>
    </source>
</evidence>
<feature type="compositionally biased region" description="Pro residues" evidence="11">
    <location>
        <begin position="85"/>
        <end position="95"/>
    </location>
</feature>
<evidence type="ECO:0000313" key="15">
    <source>
        <dbReference type="Proteomes" id="UP001610334"/>
    </source>
</evidence>
<dbReference type="Pfam" id="PF01532">
    <property type="entry name" value="Glyco_hydro_47"/>
    <property type="match status" value="1"/>
</dbReference>
<dbReference type="EC" id="3.2.1.-" evidence="10"/>
<comment type="similarity">
    <text evidence="5 10">Belongs to the glycosyl hydrolase 47 family.</text>
</comment>
<evidence type="ECO:0000256" key="9">
    <source>
        <dbReference type="ARBA" id="ARBA00024790"/>
    </source>
</evidence>
<dbReference type="PRINTS" id="PR00747">
    <property type="entry name" value="GLYHDRLASE47"/>
</dbReference>
<feature type="compositionally biased region" description="Basic and acidic residues" evidence="11">
    <location>
        <begin position="406"/>
        <end position="418"/>
    </location>
</feature>
<sequence>MFRARRYRISLVFAAVFVLLVLHFGWSHDEPAVLQVPPLTPPVDHKPPLPGQGANSAIKDDDHEIVKKPIVPPPAQAPSEDSQEHPPPQRPPPFNGRPSDETSSSSAEHAGYSGNIPSEDEEDLGSKPQTGTQTQGLHDHDIDEDLPLTPHWKPTPEQHPIDPKTLIKLPTGSSQSLPQLQAKFTDESSTDKMQRLQQLDSIKAAFVHAWSGYKLSAMGHDEVKPVSGGFKDPFNGWGATLVDSLDTLWIMDLKEEFSMAIDYVKKIDFTVSKRKEIPVFETVIRYLGGLLGAYDISGHKYDILLEKAVELAEVLMSAFDTPNRMPTLYYKWNPEYASAPRRGDFKAVLAELGSLSLEFTRLAQLTKDDKYYDAVARITNELEKYQSETKLPGLWPLNLDASGCRRSEAELETERDTSVGEPVRGSPISYESRSNSTSSGTLHSRGIQEDAEPASYDDDDDDDDSNSSNTRSPPPKLDCSGGLNNQLSGTDKFGLGALGDSTYEYLPKEHMLLGGNNEQYQTMYVKAMDTVREHLVYQPMIKDHRDVRFLATVTMSKDLDANPPGRTTYAYEGTHLTCFAGGMVAIGAKLFGLEKDLQLGSQLTDGCVWAYESTNTGIMPEAFKLVPCEKGEQCEWSEEAFATAQDPYTDRRFGSFSKRSTEPEKGNWHVKAIPDSPTSTDNGGTGSSAVVEDYDSRNPDPVPVKGVPSHEELVTDSRLPPGMAKISSRQYILRPEAIESVFIMYRLTGDSNWREKGWKMFQAIDKATRTSLAHSAIADVTVEDPRPIDSMESFWLAETLKYFYLLFSDPSLVSLDEYVLRDECSGDSTGPRTTTIELWEMELEVSVDNEQQFWTDIQDIVSAPCSSEDIIDNALRAYLSLATQYKEQYLHSEFEVSRCSFKLLSSTIFVAHTDYVRRQMIYALLQEDDPVTLQMIASFLLFDGRQHEVSLQMMNEEGVFPRLLELLHAQTINKEDSEAGLHRLLMDLLYEMSRIQRIRIEDLVLVDDDFIRGLFDLIEHLSYDANDPYHYPVIRVLLVLNEQFMISAHNPDDEQPPSNSLTNKVIKVLSVHGYSYKTFGENIILLINREAETSLQLLTLKLLYLIFTTPSTYEYFFTNDLHVLVDILIRNLLDLPEEATALRHTYLRVLYPLLAHTQLRLPPHYKRDELKRMLSLLVRGQLTGDTEVDCERIRHFDEVDETTKRLVLRCAFVEWLRDDDAEAYKPGPFPQREDSLTSSLPTIDSALLSDADIGTSLESSQTVYSTSTRESSTEDLSPTTADIVESPVSMSETPRKHSQFERLGMHLDPASSSSLSVHEIASQREKPGVITPSRHNGRPLTEAQTSPTKHKVKPLPPKTRRWRGRQAAGDEENTTPVAGKVIAEEDGISTGPDSPSPLPSTPVLISTKIVPEPERRDSATTLAPPASSAWPHMARRSASNPPPAVPPPRRSAIHHQLSASSHCTPLTSPSRPSGGQGQGHKQAQKPEPPRTRRSGRRHTNADSSDKSTGSHSSFSNLSSTNTTGTAATMLHPDYPYENASAENMKHTNGHATISVEEAVQNVSLH</sequence>
<dbReference type="SUPFAM" id="SSF48225">
    <property type="entry name" value="Seven-hairpin glycosidases"/>
    <property type="match status" value="1"/>
</dbReference>
<feature type="compositionally biased region" description="Polar residues" evidence="11">
    <location>
        <begin position="127"/>
        <end position="136"/>
    </location>
</feature>
<evidence type="ECO:0000256" key="10">
    <source>
        <dbReference type="RuleBase" id="RU361193"/>
    </source>
</evidence>
<feature type="region of interest" description="Disordered" evidence="11">
    <location>
        <begin position="406"/>
        <end position="484"/>
    </location>
</feature>
<evidence type="ECO:0000256" key="12">
    <source>
        <dbReference type="SAM" id="SignalP"/>
    </source>
</evidence>
<feature type="chain" id="PRO_5045910138" description="alpha-1,2-Mannosidase" evidence="12">
    <location>
        <begin position="28"/>
        <end position="1565"/>
    </location>
</feature>
<accession>A0ABR4H6P0</accession>
<evidence type="ECO:0000256" key="3">
    <source>
        <dbReference type="ARBA" id="ARBA00004321"/>
    </source>
</evidence>
<dbReference type="InterPro" id="IPR036026">
    <property type="entry name" value="Seven-hairpin_glycosidases"/>
</dbReference>
<keyword evidence="12" id="KW-0732">Signal</keyword>
<dbReference type="InterPro" id="IPR050749">
    <property type="entry name" value="Glycosyl_Hydrolase_47"/>
</dbReference>
<feature type="compositionally biased region" description="Polar residues" evidence="11">
    <location>
        <begin position="1259"/>
        <end position="1280"/>
    </location>
</feature>
<keyword evidence="6 10" id="KW-0378">Hydrolase</keyword>
<dbReference type="InterPro" id="IPR001382">
    <property type="entry name" value="Glyco_hydro_47"/>
</dbReference>
<comment type="subcellular location">
    <subcellularLocation>
        <location evidence="3">Cytoplasmic vesicle lumen</location>
    </subcellularLocation>
</comment>
<dbReference type="InterPro" id="IPR018556">
    <property type="entry name" value="SPIN90/Ldb17_LRD"/>
</dbReference>
<feature type="compositionally biased region" description="Basic residues" evidence="11">
    <location>
        <begin position="1348"/>
        <end position="1364"/>
    </location>
</feature>
<evidence type="ECO:0000256" key="4">
    <source>
        <dbReference type="ARBA" id="ARBA00004922"/>
    </source>
</evidence>
<organism evidence="14 15">
    <name type="scientific">Aspergillus granulosus</name>
    <dbReference type="NCBI Taxonomy" id="176169"/>
    <lineage>
        <taxon>Eukaryota</taxon>
        <taxon>Fungi</taxon>
        <taxon>Dikarya</taxon>
        <taxon>Ascomycota</taxon>
        <taxon>Pezizomycotina</taxon>
        <taxon>Eurotiomycetes</taxon>
        <taxon>Eurotiomycetidae</taxon>
        <taxon>Eurotiales</taxon>
        <taxon>Aspergillaceae</taxon>
        <taxon>Aspergillus</taxon>
        <taxon>Aspergillus subgen. Nidulantes</taxon>
    </lineage>
</organism>
<evidence type="ECO:0000256" key="5">
    <source>
        <dbReference type="ARBA" id="ARBA00007658"/>
    </source>
</evidence>
<feature type="compositionally biased region" description="Pro residues" evidence="11">
    <location>
        <begin position="1440"/>
        <end position="1449"/>
    </location>
</feature>
<keyword evidence="8" id="KW-0968">Cytoplasmic vesicle</keyword>
<feature type="compositionally biased region" description="Acidic residues" evidence="11">
    <location>
        <begin position="449"/>
        <end position="465"/>
    </location>
</feature>
<evidence type="ECO:0000256" key="6">
    <source>
        <dbReference type="ARBA" id="ARBA00022801"/>
    </source>
</evidence>
<evidence type="ECO:0000313" key="14">
    <source>
        <dbReference type="EMBL" id="KAL2811119.1"/>
    </source>
</evidence>
<feature type="region of interest" description="Disordered" evidence="11">
    <location>
        <begin position="653"/>
        <end position="712"/>
    </location>
</feature>
<feature type="compositionally biased region" description="Low complexity" evidence="11">
    <location>
        <begin position="1419"/>
        <end position="1429"/>
    </location>
</feature>
<gene>
    <name evidence="14" type="ORF">BJX63DRAFT_422602</name>
</gene>
<dbReference type="Gene3D" id="1.50.10.10">
    <property type="match status" value="3"/>
</dbReference>
<name>A0ABR4H6P0_9EURO</name>
<dbReference type="EMBL" id="JBFXLT010000062">
    <property type="protein sequence ID" value="KAL2811119.1"/>
    <property type="molecule type" value="Genomic_DNA"/>
</dbReference>
<dbReference type="PANTHER" id="PTHR11742:SF103">
    <property type="entry name" value="ENDOPLASMIC RETICULUM MANNOSIDASE MNL2-RELATED"/>
    <property type="match status" value="1"/>
</dbReference>
<comment type="function">
    <text evidence="9">Involved in the maturation of Asn-linked oligosaccharides. Progressively trims alpha-1,2-linked mannose residues from Man(9)GlcNAc(2) to produce Man(5)GlcNAc(2).</text>
</comment>
<comment type="pathway">
    <text evidence="4">Protein modification; protein glycosylation.</text>
</comment>
<evidence type="ECO:0000256" key="8">
    <source>
        <dbReference type="ARBA" id="ARBA00023329"/>
    </source>
</evidence>
<dbReference type="Pfam" id="PF09431">
    <property type="entry name" value="SPIN90_LRD"/>
    <property type="match status" value="1"/>
</dbReference>
<feature type="compositionally biased region" description="Polar residues" evidence="11">
    <location>
        <begin position="1457"/>
        <end position="1473"/>
    </location>
</feature>
<keyword evidence="15" id="KW-1185">Reference proteome</keyword>
<comment type="cofactor">
    <cofactor evidence="2">
        <name>Mg(2+)</name>
        <dbReference type="ChEBI" id="CHEBI:18420"/>
    </cofactor>
</comment>
<feature type="region of interest" description="Disordered" evidence="11">
    <location>
        <begin position="1309"/>
        <end position="1379"/>
    </location>
</feature>
<protein>
    <recommendedName>
        <fullName evidence="10">alpha-1,2-Mannosidase</fullName>
        <ecNumber evidence="10">3.2.1.-</ecNumber>
    </recommendedName>
</protein>
<evidence type="ECO:0000259" key="13">
    <source>
        <dbReference type="Pfam" id="PF09431"/>
    </source>
</evidence>
<feature type="region of interest" description="Disordered" evidence="11">
    <location>
        <begin position="1408"/>
        <end position="1531"/>
    </location>
</feature>
<feature type="region of interest" description="Disordered" evidence="11">
    <location>
        <begin position="67"/>
        <end position="177"/>
    </location>
</feature>
<comment type="cofactor">
    <cofactor evidence="1">
        <name>Ca(2+)</name>
        <dbReference type="ChEBI" id="CHEBI:29108"/>
    </cofactor>
</comment>
<proteinExistence type="inferred from homology"/>
<feature type="domain" description="SPIN90/Ldb17 leucine-rich" evidence="13">
    <location>
        <begin position="1027"/>
        <end position="1170"/>
    </location>
</feature>
<dbReference type="InterPro" id="IPR012341">
    <property type="entry name" value="6hp_glycosidase-like_sf"/>
</dbReference>
<evidence type="ECO:0000256" key="1">
    <source>
        <dbReference type="ARBA" id="ARBA00001913"/>
    </source>
</evidence>
<feature type="region of interest" description="Disordered" evidence="11">
    <location>
        <begin position="1259"/>
        <end position="1281"/>
    </location>
</feature>
<feature type="compositionally biased region" description="Low complexity" evidence="11">
    <location>
        <begin position="1506"/>
        <end position="1531"/>
    </location>
</feature>
<reference evidence="14 15" key="1">
    <citation type="submission" date="2024-07" db="EMBL/GenBank/DDBJ databases">
        <title>Section-level genome sequencing and comparative genomics of Aspergillus sections Usti and Cavernicolus.</title>
        <authorList>
            <consortium name="Lawrence Berkeley National Laboratory"/>
            <person name="Nybo J.L."/>
            <person name="Vesth T.C."/>
            <person name="Theobald S."/>
            <person name="Frisvad J.C."/>
            <person name="Larsen T.O."/>
            <person name="Kjaerboelling I."/>
            <person name="Rothschild-Mancinelli K."/>
            <person name="Lyhne E.K."/>
            <person name="Kogle M.E."/>
            <person name="Barry K."/>
            <person name="Clum A."/>
            <person name="Na H."/>
            <person name="Ledsgaard L."/>
            <person name="Lin J."/>
            <person name="Lipzen A."/>
            <person name="Kuo A."/>
            <person name="Riley R."/>
            <person name="Mondo S."/>
            <person name="Labutti K."/>
            <person name="Haridas S."/>
            <person name="Pangalinan J."/>
            <person name="Salamov A.A."/>
            <person name="Simmons B.A."/>
            <person name="Magnuson J.K."/>
            <person name="Chen J."/>
            <person name="Drula E."/>
            <person name="Henrissat B."/>
            <person name="Wiebenga A."/>
            <person name="Lubbers R.J."/>
            <person name="Gomes A.C."/>
            <person name="Makela M.R."/>
            <person name="Stajich J."/>
            <person name="Grigoriev I.V."/>
            <person name="Mortensen U.H."/>
            <person name="De Vries R.P."/>
            <person name="Baker S.E."/>
            <person name="Andersen M.R."/>
        </authorList>
    </citation>
    <scope>NUCLEOTIDE SEQUENCE [LARGE SCALE GENOMIC DNA]</scope>
    <source>
        <strain evidence="14 15">CBS 588.65</strain>
    </source>
</reference>
<comment type="caution">
    <text evidence="14">The sequence shown here is derived from an EMBL/GenBank/DDBJ whole genome shotgun (WGS) entry which is preliminary data.</text>
</comment>